<evidence type="ECO:0000313" key="2">
    <source>
        <dbReference type="EMBL" id="CAL1144615.1"/>
    </source>
</evidence>
<dbReference type="AlphaFoldDB" id="A0A9P1CGV7"/>
<dbReference type="EMBL" id="CAMXCT030001565">
    <property type="protein sequence ID" value="CAL4778552.1"/>
    <property type="molecule type" value="Genomic_DNA"/>
</dbReference>
<dbReference type="EMBL" id="CAMXCT020001565">
    <property type="protein sequence ID" value="CAL1144615.1"/>
    <property type="molecule type" value="Genomic_DNA"/>
</dbReference>
<protein>
    <submittedName>
        <fullName evidence="1">Uncharacterized protein</fullName>
    </submittedName>
</protein>
<gene>
    <name evidence="1" type="ORF">C1SCF055_LOCUS18163</name>
</gene>
<proteinExistence type="predicted"/>
<sequence length="223" mass="24489">MTLLDIFQAGRAPHGTSELCVVNRHGASVTVILCDNFGGGQLSWSQLSSGERLCVAMVELEDFDHAEACAGFYPLSQLALRDHHRVYGSSYQGKDIFSIKAWATGHEEYNHEAWTVCFDSFRSLAAARKTQVWIPPGPAVFISGSEQDRKLDVISLQLSMLSTRLELQLPAEAPLSTLVAEISRLGYPNPLIVGPRKQRWTGFGSDPALQCISLRKLLDASGQ</sequence>
<keyword evidence="3" id="KW-1185">Reference proteome</keyword>
<accession>A0A9P1CGV7</accession>
<reference evidence="1" key="1">
    <citation type="submission" date="2022-10" db="EMBL/GenBank/DDBJ databases">
        <authorList>
            <person name="Chen Y."/>
            <person name="Dougan E. K."/>
            <person name="Chan C."/>
            <person name="Rhodes N."/>
            <person name="Thang M."/>
        </authorList>
    </citation>
    <scope>NUCLEOTIDE SEQUENCE</scope>
</reference>
<dbReference type="EMBL" id="CAMXCT010001565">
    <property type="protein sequence ID" value="CAI3991240.1"/>
    <property type="molecule type" value="Genomic_DNA"/>
</dbReference>
<name>A0A9P1CGV7_9DINO</name>
<reference evidence="2" key="2">
    <citation type="submission" date="2024-04" db="EMBL/GenBank/DDBJ databases">
        <authorList>
            <person name="Chen Y."/>
            <person name="Shah S."/>
            <person name="Dougan E. K."/>
            <person name="Thang M."/>
            <person name="Chan C."/>
        </authorList>
    </citation>
    <scope>NUCLEOTIDE SEQUENCE [LARGE SCALE GENOMIC DNA]</scope>
</reference>
<organism evidence="1">
    <name type="scientific">Cladocopium goreaui</name>
    <dbReference type="NCBI Taxonomy" id="2562237"/>
    <lineage>
        <taxon>Eukaryota</taxon>
        <taxon>Sar</taxon>
        <taxon>Alveolata</taxon>
        <taxon>Dinophyceae</taxon>
        <taxon>Suessiales</taxon>
        <taxon>Symbiodiniaceae</taxon>
        <taxon>Cladocopium</taxon>
    </lineage>
</organism>
<evidence type="ECO:0000313" key="3">
    <source>
        <dbReference type="Proteomes" id="UP001152797"/>
    </source>
</evidence>
<dbReference type="Proteomes" id="UP001152797">
    <property type="component" value="Unassembled WGS sequence"/>
</dbReference>
<evidence type="ECO:0000313" key="1">
    <source>
        <dbReference type="EMBL" id="CAI3991240.1"/>
    </source>
</evidence>
<comment type="caution">
    <text evidence="1">The sequence shown here is derived from an EMBL/GenBank/DDBJ whole genome shotgun (WGS) entry which is preliminary data.</text>
</comment>
<dbReference type="OrthoDB" id="10334524at2759"/>